<evidence type="ECO:0000313" key="3">
    <source>
        <dbReference type="Proteomes" id="UP000284706"/>
    </source>
</evidence>
<dbReference type="InParanoid" id="A0A409YBT7"/>
<name>A0A409YBT7_9AGAR</name>
<feature type="region of interest" description="Disordered" evidence="1">
    <location>
        <begin position="94"/>
        <end position="132"/>
    </location>
</feature>
<evidence type="ECO:0000313" key="2">
    <source>
        <dbReference type="EMBL" id="PPR00476.1"/>
    </source>
</evidence>
<proteinExistence type="predicted"/>
<sequence length="188" mass="20793">MLGVLQLTNRRAARAEKLRRCRSKRKRGFTEMCVQASQLISRLYIRNLRFTDMGEGEGGPSTRRAKPSAWKRRRAKRVALSPFWGSELFLSKSGHQCHQPAPTRRPAGRAGGLPPSAKPLEGSRGRAAAPRQGRVGAGCVHVIFGTLGTRQRSELPGKAIGISTFAKPACLRVERMTLPKKTHELPLY</sequence>
<gene>
    <name evidence="2" type="ORF">CVT26_009683</name>
</gene>
<organism evidence="2 3">
    <name type="scientific">Gymnopilus dilepis</name>
    <dbReference type="NCBI Taxonomy" id="231916"/>
    <lineage>
        <taxon>Eukaryota</taxon>
        <taxon>Fungi</taxon>
        <taxon>Dikarya</taxon>
        <taxon>Basidiomycota</taxon>
        <taxon>Agaricomycotina</taxon>
        <taxon>Agaricomycetes</taxon>
        <taxon>Agaricomycetidae</taxon>
        <taxon>Agaricales</taxon>
        <taxon>Agaricineae</taxon>
        <taxon>Hymenogastraceae</taxon>
        <taxon>Gymnopilus</taxon>
    </lineage>
</organism>
<dbReference type="AlphaFoldDB" id="A0A409YBT7"/>
<reference evidence="2 3" key="1">
    <citation type="journal article" date="2018" name="Evol. Lett.">
        <title>Horizontal gene cluster transfer increased hallucinogenic mushroom diversity.</title>
        <authorList>
            <person name="Reynolds H.T."/>
            <person name="Vijayakumar V."/>
            <person name="Gluck-Thaler E."/>
            <person name="Korotkin H.B."/>
            <person name="Matheny P.B."/>
            <person name="Slot J.C."/>
        </authorList>
    </citation>
    <scope>NUCLEOTIDE SEQUENCE [LARGE SCALE GENOMIC DNA]</scope>
    <source>
        <strain evidence="2 3">SRW20</strain>
    </source>
</reference>
<evidence type="ECO:0000256" key="1">
    <source>
        <dbReference type="SAM" id="MobiDB-lite"/>
    </source>
</evidence>
<protein>
    <submittedName>
        <fullName evidence="2">Uncharacterized protein</fullName>
    </submittedName>
</protein>
<dbReference type="EMBL" id="NHYE01001006">
    <property type="protein sequence ID" value="PPR00476.1"/>
    <property type="molecule type" value="Genomic_DNA"/>
</dbReference>
<accession>A0A409YBT7</accession>
<comment type="caution">
    <text evidence="2">The sequence shown here is derived from an EMBL/GenBank/DDBJ whole genome shotgun (WGS) entry which is preliminary data.</text>
</comment>
<keyword evidence="3" id="KW-1185">Reference proteome</keyword>
<dbReference type="Proteomes" id="UP000284706">
    <property type="component" value="Unassembled WGS sequence"/>
</dbReference>